<dbReference type="Proteomes" id="UP000092993">
    <property type="component" value="Unassembled WGS sequence"/>
</dbReference>
<dbReference type="InterPro" id="IPR036388">
    <property type="entry name" value="WH-like_DNA-bd_sf"/>
</dbReference>
<accession>A0A1C7LU77</accession>
<keyword evidence="7" id="KW-1185">Reference proteome</keyword>
<protein>
    <submittedName>
        <fullName evidence="6">Demethylsterigmatocystin 6-O-methyltransferase</fullName>
    </submittedName>
</protein>
<dbReference type="GO" id="GO:0032259">
    <property type="term" value="P:methylation"/>
    <property type="evidence" value="ECO:0007669"/>
    <property type="project" value="UniProtKB-KW"/>
</dbReference>
<keyword evidence="1 6" id="KW-0489">Methyltransferase</keyword>
<evidence type="ECO:0000256" key="3">
    <source>
        <dbReference type="ARBA" id="ARBA00022691"/>
    </source>
</evidence>
<dbReference type="PROSITE" id="PS51683">
    <property type="entry name" value="SAM_OMT_II"/>
    <property type="match status" value="2"/>
</dbReference>
<gene>
    <name evidence="6" type="primary">omtB_0</name>
    <name evidence="6" type="ORF">A0H81_12135</name>
</gene>
<dbReference type="InterPro" id="IPR029063">
    <property type="entry name" value="SAM-dependent_MTases_sf"/>
</dbReference>
<dbReference type="Pfam" id="PF00891">
    <property type="entry name" value="Methyltransf_2"/>
    <property type="match status" value="2"/>
</dbReference>
<dbReference type="SUPFAM" id="SSF53335">
    <property type="entry name" value="S-adenosyl-L-methionine-dependent methyltransferases"/>
    <property type="match status" value="2"/>
</dbReference>
<reference evidence="6 7" key="1">
    <citation type="submission" date="2016-03" db="EMBL/GenBank/DDBJ databases">
        <title>Whole genome sequencing of Grifola frondosa 9006-11.</title>
        <authorList>
            <person name="Min B."/>
            <person name="Park H."/>
            <person name="Kim J.-G."/>
            <person name="Cho H."/>
            <person name="Oh Y.-L."/>
            <person name="Kong W.-S."/>
            <person name="Choi I.-G."/>
        </authorList>
    </citation>
    <scope>NUCLEOTIDE SEQUENCE [LARGE SCALE GENOMIC DNA]</scope>
    <source>
        <strain evidence="6 7">9006-11</strain>
    </source>
</reference>
<dbReference type="InterPro" id="IPR001077">
    <property type="entry name" value="COMT_C"/>
</dbReference>
<name>A0A1C7LU77_GRIFR</name>
<organism evidence="6 7">
    <name type="scientific">Grifola frondosa</name>
    <name type="common">Maitake</name>
    <name type="synonym">Polyporus frondosus</name>
    <dbReference type="NCBI Taxonomy" id="5627"/>
    <lineage>
        <taxon>Eukaryota</taxon>
        <taxon>Fungi</taxon>
        <taxon>Dikarya</taxon>
        <taxon>Basidiomycota</taxon>
        <taxon>Agaricomycotina</taxon>
        <taxon>Agaricomycetes</taxon>
        <taxon>Polyporales</taxon>
        <taxon>Grifolaceae</taxon>
        <taxon>Grifola</taxon>
    </lineage>
</organism>
<evidence type="ECO:0000256" key="4">
    <source>
        <dbReference type="SAM" id="Coils"/>
    </source>
</evidence>
<dbReference type="OrthoDB" id="2410195at2759"/>
<feature type="coiled-coil region" evidence="4">
    <location>
        <begin position="210"/>
        <end position="265"/>
    </location>
</feature>
<evidence type="ECO:0000313" key="6">
    <source>
        <dbReference type="EMBL" id="OBZ67746.1"/>
    </source>
</evidence>
<evidence type="ECO:0000256" key="2">
    <source>
        <dbReference type="ARBA" id="ARBA00022679"/>
    </source>
</evidence>
<evidence type="ECO:0000313" key="7">
    <source>
        <dbReference type="Proteomes" id="UP000092993"/>
    </source>
</evidence>
<dbReference type="InterPro" id="IPR036390">
    <property type="entry name" value="WH_DNA-bd_sf"/>
</dbReference>
<dbReference type="SUPFAM" id="SSF46785">
    <property type="entry name" value="Winged helix' DNA-binding domain"/>
    <property type="match status" value="1"/>
</dbReference>
<dbReference type="EMBL" id="LUGG01000023">
    <property type="protein sequence ID" value="OBZ67746.1"/>
    <property type="molecule type" value="Genomic_DNA"/>
</dbReference>
<feature type="domain" description="O-methyltransferase C-terminal" evidence="5">
    <location>
        <begin position="540"/>
        <end position="722"/>
    </location>
</feature>
<proteinExistence type="predicted"/>
<dbReference type="PANTHER" id="PTHR43712">
    <property type="entry name" value="PUTATIVE (AFU_ORTHOLOGUE AFUA_4G14580)-RELATED"/>
    <property type="match status" value="1"/>
</dbReference>
<sequence length="1385" mass="153517">MPVRHDVAGDSLDPAVVSYGVPMLITDIRLSSILLNCSHGLQCTFEDGGVRFEGIGLTQISNAAVGDTHVAFIQEHDDADLDKDLHCQVEAAAECHKDFQISEAVRRKGKRQPFGARIFYSSDHSSSSRRFPHTPSPASVSRTLVVTPSLKSSSPHFSFKLYTPSTDEYGRVKSSTYFIPRPAPPTPFCDSFPVATKIGCDQCKAADDKKAQYIAVLVRMKKEIEELRREQKLLMQEKCEALTQEAAWMEEIQALQATIQDAKQLLLTSKPQDSYRCSLLGPRGIAQLLSIGGAPASLCLSAACSEDTDIHPLRVETFTYNIRIFIPLSSALILAIRFKHVRCQLVQDDCWNALDSSSPFFSVKMTEQSELDLLQAHLNASIDAFREELAAAALPPLSSQATEAHALDDPSFLPNPRLFEARRLAIACVGQLKNLLQLPFHKAVEQSYAANDSACIDVFVKMGSLITWQAVKPFQRAEVTESVFALNRPALDLVSGKHSRIWIEFFPKEFRVAASLQDWITDPRWKHSQSPDETAFQMANATDLGLWQWFDEHPTVRASFASAVQAFGQCHSQGVLSDYPWSTLPTQQTIIDCGGGQGAFSIALAALCPSNKFIIQDLGGVVEHAAANVETHVPGALTSGRIAVEVHDFFSPMPHRGDDYSFVFRHSCKHAFSLHPVSLYHSSSSSHDWPADQVIQILTHIAQAAGPKSRILIVENILATPSTDVEMKGANPITLDDLAFAEHYQPLTPPSYIPSDFGAASRTQKVLALYIMSILNAQERTLTQWRELIEASHLKISGVFSLRAVLSVIECRIGDAKGCTAQTFSCNNTHLAFAARSEDTDSHAVYHCTHQGLTRVVPFYTERFLRRSRSFPALSPVYDPLFSYYSLGVTYTFTPVVTMAPQSELDLLQAHLNASIDAFREELAAAALPPLSSQAPEAHVLDDPSFLPSPRLFEARRLTVACMVSLESSVRHDSISDHPLDLQGQLKNLLQLPFQKAIEQSYKEYDTACIDIFVKTGIVDYMASCQNMSAGVSTKELGQHLDLDPRKLTTILRYLSVDGWVREVTESVFALNRPALDLVSGKHSRIWIELFPKEIRVATSLQDWITHPRWKHSQSPDETAFQMVNTTNLGLWQWFDEHPAACVRLAGAVEVFGQCHIQGVLSDYPWSTLPTEQTIIDCGGGHGAFSIALATSCPLNKFIIQDRECNIEHAATNVETRVPGALASGRIAVEAHDFFSPMPHRGDDYSFVFRHVLHDWPADQVIKILTHIAQAAGPKSRILIVENILATPTMDVERKDGEELTLDELVGAEDYRPLTPPSYIPSDFGAASQMQKVLALYIMGLLNAQERTLPQWRELIEASHLKITRVFSLRAVLSVIECRVADAEE</sequence>
<evidence type="ECO:0000259" key="5">
    <source>
        <dbReference type="Pfam" id="PF00891"/>
    </source>
</evidence>
<evidence type="ECO:0000256" key="1">
    <source>
        <dbReference type="ARBA" id="ARBA00022603"/>
    </source>
</evidence>
<dbReference type="Gene3D" id="1.10.10.10">
    <property type="entry name" value="Winged helix-like DNA-binding domain superfamily/Winged helix DNA-binding domain"/>
    <property type="match status" value="1"/>
</dbReference>
<dbReference type="Gene3D" id="3.40.50.150">
    <property type="entry name" value="Vaccinia Virus protein VP39"/>
    <property type="match status" value="2"/>
</dbReference>
<dbReference type="STRING" id="5627.A0A1C7LU77"/>
<keyword evidence="2 6" id="KW-0808">Transferase</keyword>
<keyword evidence="4" id="KW-0175">Coiled coil</keyword>
<keyword evidence="3" id="KW-0949">S-adenosyl-L-methionine</keyword>
<dbReference type="InterPro" id="IPR016461">
    <property type="entry name" value="COMT-like"/>
</dbReference>
<dbReference type="GO" id="GO:0008171">
    <property type="term" value="F:O-methyltransferase activity"/>
    <property type="evidence" value="ECO:0007669"/>
    <property type="project" value="InterPro"/>
</dbReference>
<comment type="caution">
    <text evidence="6">The sequence shown here is derived from an EMBL/GenBank/DDBJ whole genome shotgun (WGS) entry which is preliminary data.</text>
</comment>
<dbReference type="PANTHER" id="PTHR43712:SF2">
    <property type="entry name" value="O-METHYLTRANSFERASE CICE"/>
    <property type="match status" value="1"/>
</dbReference>
<feature type="domain" description="O-methyltransferase C-terminal" evidence="5">
    <location>
        <begin position="1171"/>
        <end position="1296"/>
    </location>
</feature>